<dbReference type="AlphaFoldDB" id="U5W646"/>
<keyword evidence="2" id="KW-1003">Cell membrane</keyword>
<evidence type="ECO:0000256" key="3">
    <source>
        <dbReference type="ARBA" id="ARBA00022519"/>
    </source>
</evidence>
<comment type="subcellular location">
    <subcellularLocation>
        <location evidence="1">Cell inner membrane</location>
    </subcellularLocation>
</comment>
<dbReference type="Pfam" id="PF03279">
    <property type="entry name" value="Lip_A_acyltrans"/>
    <property type="match status" value="1"/>
</dbReference>
<dbReference type="OrthoDB" id="9803456at2"/>
<keyword evidence="3" id="KW-0997">Cell inner membrane</keyword>
<dbReference type="EMBL" id="CP006272">
    <property type="protein sequence ID" value="AGZ44482.1"/>
    <property type="molecule type" value="Genomic_DNA"/>
</dbReference>
<keyword evidence="8" id="KW-1185">Reference proteome</keyword>
<dbReference type="GO" id="GO:0005886">
    <property type="term" value="C:plasma membrane"/>
    <property type="evidence" value="ECO:0007669"/>
    <property type="project" value="UniProtKB-SubCell"/>
</dbReference>
<gene>
    <name evidence="7" type="ORF">AFR_31110</name>
</gene>
<name>U5W646_9ACTN</name>
<dbReference type="NCBIfam" id="NF005919">
    <property type="entry name" value="PRK07920.1"/>
    <property type="match status" value="1"/>
</dbReference>
<proteinExistence type="predicted"/>
<evidence type="ECO:0000313" key="8">
    <source>
        <dbReference type="Proteomes" id="UP000017746"/>
    </source>
</evidence>
<dbReference type="PANTHER" id="PTHR30606">
    <property type="entry name" value="LIPID A BIOSYNTHESIS LAUROYL ACYLTRANSFERASE"/>
    <property type="match status" value="1"/>
</dbReference>
<keyword evidence="5" id="KW-0472">Membrane</keyword>
<evidence type="ECO:0000256" key="6">
    <source>
        <dbReference type="ARBA" id="ARBA00023315"/>
    </source>
</evidence>
<dbReference type="Proteomes" id="UP000017746">
    <property type="component" value="Chromosome"/>
</dbReference>
<keyword evidence="6 7" id="KW-0012">Acyltransferase</keyword>
<dbReference type="GO" id="GO:0016746">
    <property type="term" value="F:acyltransferase activity"/>
    <property type="evidence" value="ECO:0007669"/>
    <property type="project" value="UniProtKB-KW"/>
</dbReference>
<evidence type="ECO:0000256" key="5">
    <source>
        <dbReference type="ARBA" id="ARBA00023136"/>
    </source>
</evidence>
<keyword evidence="4 7" id="KW-0808">Transferase</keyword>
<organism evidence="7 8">
    <name type="scientific">Actinoplanes friuliensis DSM 7358</name>
    <dbReference type="NCBI Taxonomy" id="1246995"/>
    <lineage>
        <taxon>Bacteria</taxon>
        <taxon>Bacillati</taxon>
        <taxon>Actinomycetota</taxon>
        <taxon>Actinomycetes</taxon>
        <taxon>Micromonosporales</taxon>
        <taxon>Micromonosporaceae</taxon>
        <taxon>Actinoplanes</taxon>
    </lineage>
</organism>
<dbReference type="eggNOG" id="COG1560">
    <property type="taxonomic scope" value="Bacteria"/>
</dbReference>
<protein>
    <submittedName>
        <fullName evidence="7">Lipid A biosynthesis lauroyl acyltransferase</fullName>
    </submittedName>
</protein>
<evidence type="ECO:0000313" key="7">
    <source>
        <dbReference type="EMBL" id="AGZ44482.1"/>
    </source>
</evidence>
<dbReference type="PANTHER" id="PTHR30606:SF10">
    <property type="entry name" value="PHOSPHATIDYLINOSITOL MANNOSIDE ACYLTRANSFERASE"/>
    <property type="match status" value="1"/>
</dbReference>
<dbReference type="PATRIC" id="fig|1246995.3.peg.6297"/>
<dbReference type="KEGG" id="afs:AFR_31110"/>
<evidence type="ECO:0000256" key="4">
    <source>
        <dbReference type="ARBA" id="ARBA00022679"/>
    </source>
</evidence>
<dbReference type="GO" id="GO:0009247">
    <property type="term" value="P:glycolipid biosynthetic process"/>
    <property type="evidence" value="ECO:0007669"/>
    <property type="project" value="UniProtKB-ARBA"/>
</dbReference>
<evidence type="ECO:0000256" key="2">
    <source>
        <dbReference type="ARBA" id="ARBA00022475"/>
    </source>
</evidence>
<evidence type="ECO:0000256" key="1">
    <source>
        <dbReference type="ARBA" id="ARBA00004533"/>
    </source>
</evidence>
<reference evidence="7 8" key="1">
    <citation type="journal article" date="2014" name="J. Biotechnol.">
        <title>Complete genome sequence of the actinobacterium Actinoplanes friuliensis HAG 010964, producer of the lipopeptide antibiotic friulimycin.</title>
        <authorList>
            <person name="Ruckert C."/>
            <person name="Szczepanowski R."/>
            <person name="Albersmeier A."/>
            <person name="Goesmann A."/>
            <person name="Fischer N."/>
            <person name="Steinkamper A."/>
            <person name="Puhler A."/>
            <person name="Biener R."/>
            <person name="Schwartz D."/>
            <person name="Kalinowski J."/>
        </authorList>
    </citation>
    <scope>NUCLEOTIDE SEQUENCE [LARGE SCALE GENOMIC DNA]</scope>
    <source>
        <strain evidence="7 8">DSM 7358</strain>
    </source>
</reference>
<sequence length="301" mass="33477">MSSRRDQLTDLGYAAGWRVVRMLPLPAARAIFNAGADRSFKGNGPSVQRLRRNLRTVVGPDLPEAGLDALVKAGLRSYARYWMEAFRLPSQSREDFLTDFHLFDADEFNAVLKEGNGAILALPHVGNWDAAAAWVTAQGWPLVTVAERLKPESVFERFVAYREKLGMEVLPLTGGQRPPLDVLAERATQGYAVALLADRDLSSRGIEVQFFGGRTRMPGGPAMLALRTGAPLYAADLWFEPSRTVGRIRRIELPEKSEGALDVRVKLTTQRLADAFALGIAEHPQDWHMLQKLWLDQSTRV</sequence>
<dbReference type="InterPro" id="IPR004960">
    <property type="entry name" value="LipA_acyltrans"/>
</dbReference>
<dbReference type="STRING" id="1246995.AFR_31110"/>
<dbReference type="CDD" id="cd07984">
    <property type="entry name" value="LPLAT_LABLAT-like"/>
    <property type="match status" value="1"/>
</dbReference>
<accession>U5W646</accession>
<dbReference type="HOGENOM" id="CLU_049421_3_0_11"/>